<sequence length="411" mass="45453">MRPQPTDCSNSRELISDVSRSRGKAVLLPTAIVKVEDSSEAHQEASMLLDSGSEGSFVSEACRRCIDKYGCPKEDRKFQAIVWKEDPGSDITDYKLNTVTYGLSSSSFLATRCLKQIAAENKDTFSEASFKIENNFYMADLLSGSENLDDVLSSIPLLDSSFHSSLIENRGFKLRKWHSNSSELLKIVAPIQESLVNFEIQTSDFQKSFRDSVFFHSPYHQQIPREVQQQGGSRSSPAEVPQTRPAELKCIGATAALARAPILLQVGLDLHLFLKSAGANKNERLHNSYCITSVISKSYTIRSSGVLVAVDVDGNIRDLSEEVLHDLGEVPGGHGPVQTLVFIANRTSEILETTSNDRWLFVPSQDNPADIASRGLSPDKLLLAICDGSGLPFCTPKWFAHPRYPKVPRWT</sequence>
<comment type="caution">
    <text evidence="1">The sequence shown here is derived from an EMBL/GenBank/DDBJ whole genome shotgun (WGS) entry which is preliminary data.</text>
</comment>
<name>A0AAV6UM94_9ARAC</name>
<dbReference type="PANTHER" id="PTHR47331">
    <property type="entry name" value="PHD-TYPE DOMAIN-CONTAINING PROTEIN"/>
    <property type="match status" value="1"/>
</dbReference>
<accession>A0AAV6UM94</accession>
<proteinExistence type="predicted"/>
<evidence type="ECO:0000313" key="2">
    <source>
        <dbReference type="Proteomes" id="UP000827092"/>
    </source>
</evidence>
<keyword evidence="2" id="KW-1185">Reference proteome</keyword>
<organism evidence="1 2">
    <name type="scientific">Oedothorax gibbosus</name>
    <dbReference type="NCBI Taxonomy" id="931172"/>
    <lineage>
        <taxon>Eukaryota</taxon>
        <taxon>Metazoa</taxon>
        <taxon>Ecdysozoa</taxon>
        <taxon>Arthropoda</taxon>
        <taxon>Chelicerata</taxon>
        <taxon>Arachnida</taxon>
        <taxon>Araneae</taxon>
        <taxon>Araneomorphae</taxon>
        <taxon>Entelegynae</taxon>
        <taxon>Araneoidea</taxon>
        <taxon>Linyphiidae</taxon>
        <taxon>Erigoninae</taxon>
        <taxon>Oedothorax</taxon>
    </lineage>
</organism>
<protein>
    <submittedName>
        <fullName evidence="1">Uncharacterized protein</fullName>
    </submittedName>
</protein>
<dbReference type="EMBL" id="JAFNEN010000341">
    <property type="protein sequence ID" value="KAG8185305.1"/>
    <property type="molecule type" value="Genomic_DNA"/>
</dbReference>
<reference evidence="1 2" key="1">
    <citation type="journal article" date="2022" name="Nat. Ecol. Evol.">
        <title>A masculinizing supergene underlies an exaggerated male reproductive morph in a spider.</title>
        <authorList>
            <person name="Hendrickx F."/>
            <person name="De Corte Z."/>
            <person name="Sonet G."/>
            <person name="Van Belleghem S.M."/>
            <person name="Kostlbacher S."/>
            <person name="Vangestel C."/>
        </authorList>
    </citation>
    <scope>NUCLEOTIDE SEQUENCE [LARGE SCALE GENOMIC DNA]</scope>
    <source>
        <strain evidence="1">W744_W776</strain>
    </source>
</reference>
<gene>
    <name evidence="1" type="ORF">JTE90_023913</name>
</gene>
<dbReference type="Proteomes" id="UP000827092">
    <property type="component" value="Unassembled WGS sequence"/>
</dbReference>
<evidence type="ECO:0000313" key="1">
    <source>
        <dbReference type="EMBL" id="KAG8185305.1"/>
    </source>
</evidence>
<dbReference type="AlphaFoldDB" id="A0AAV6UM94"/>